<comment type="caution">
    <text evidence="5">The sequence shown here is derived from an EMBL/GenBank/DDBJ whole genome shotgun (WGS) entry which is preliminary data.</text>
</comment>
<keyword evidence="6" id="KW-0808">Transferase</keyword>
<evidence type="ECO:0000259" key="4">
    <source>
        <dbReference type="Pfam" id="PF03109"/>
    </source>
</evidence>
<dbReference type="Pfam" id="PF03109">
    <property type="entry name" value="ABC1"/>
    <property type="match status" value="1"/>
</dbReference>
<reference evidence="6 7" key="2">
    <citation type="submission" date="2024-05" db="EMBL/GenBank/DDBJ databases">
        <authorList>
            <person name="Chen Y."/>
            <person name="Shah S."/>
            <person name="Dougan E. K."/>
            <person name="Thang M."/>
            <person name="Chan C."/>
        </authorList>
    </citation>
    <scope>NUCLEOTIDE SEQUENCE [LARGE SCALE GENOMIC DNA]</scope>
</reference>
<dbReference type="EMBL" id="CAMXCT030006592">
    <property type="protein sequence ID" value="CAL4803899.1"/>
    <property type="molecule type" value="Genomic_DNA"/>
</dbReference>
<dbReference type="GO" id="GO:0016301">
    <property type="term" value="F:kinase activity"/>
    <property type="evidence" value="ECO:0007669"/>
    <property type="project" value="UniProtKB-KW"/>
</dbReference>
<proteinExistence type="inferred from homology"/>
<dbReference type="EMBL" id="CAMXCT010006592">
    <property type="protein sequence ID" value="CAI4016587.1"/>
    <property type="molecule type" value="Genomic_DNA"/>
</dbReference>
<dbReference type="EMBL" id="CAMXCT020006592">
    <property type="protein sequence ID" value="CAL1169962.1"/>
    <property type="molecule type" value="Genomic_DNA"/>
</dbReference>
<dbReference type="Proteomes" id="UP001152797">
    <property type="component" value="Unassembled WGS sequence"/>
</dbReference>
<keyword evidence="2" id="KW-0812">Transmembrane</keyword>
<dbReference type="CDD" id="cd05121">
    <property type="entry name" value="ABC1_ADCK3-like"/>
    <property type="match status" value="1"/>
</dbReference>
<feature type="chain" id="PRO_5043272929" evidence="3">
    <location>
        <begin position="24"/>
        <end position="554"/>
    </location>
</feature>
<feature type="domain" description="ABC1 atypical kinase-like" evidence="4">
    <location>
        <begin position="201"/>
        <end position="451"/>
    </location>
</feature>
<evidence type="ECO:0000313" key="7">
    <source>
        <dbReference type="Proteomes" id="UP001152797"/>
    </source>
</evidence>
<dbReference type="InterPro" id="IPR050154">
    <property type="entry name" value="UbiB_kinase"/>
</dbReference>
<comment type="similarity">
    <text evidence="1">Belongs to the protein kinase superfamily. ADCK protein kinase family.</text>
</comment>
<name>A0A9P1GLX4_9DINO</name>
<dbReference type="InterPro" id="IPR004147">
    <property type="entry name" value="ABC1_dom"/>
</dbReference>
<feature type="transmembrane region" description="Helical" evidence="2">
    <location>
        <begin position="470"/>
        <end position="492"/>
    </location>
</feature>
<evidence type="ECO:0000256" key="3">
    <source>
        <dbReference type="SAM" id="SignalP"/>
    </source>
</evidence>
<dbReference type="PANTHER" id="PTHR10566:SF113">
    <property type="entry name" value="PROTEIN ACTIVITY OF BC1 COMPLEX KINASE 7, CHLOROPLASTIC"/>
    <property type="match status" value="1"/>
</dbReference>
<evidence type="ECO:0000313" key="6">
    <source>
        <dbReference type="EMBL" id="CAL4803899.1"/>
    </source>
</evidence>
<evidence type="ECO:0000313" key="5">
    <source>
        <dbReference type="EMBL" id="CAI4016587.1"/>
    </source>
</evidence>
<keyword evidence="3" id="KW-0732">Signal</keyword>
<sequence length="554" mass="61446">MASPMRKSRAWLALLVGCCTVHSGLFVLPAAAPPRPATRPQGPTYAALTAGTSPEALAMRKSRIAGRPNKTPATARGVGRTLKIMLGVPSLLAVFSFLMVLRGYKTMETNGDAMQEKWSSFARKPGQRMLSLMAGAVRVGLIALRAKLIRDPEKKSAMHTKAGKRAVTELVRLGPTYVKLGQILSCREDLVPKEYINELKRLQDEVPAFSGERAKKIIETELGKPASELFAEFDDKPLAAASLGQVHRAKTKDGVEMAIKIQRDNLKEMYDLDLAQFDKIAVTLDKFKIGVEGASGVWVDMFEDAKVILYREIDYRAEAENTQRWYDNFKDLKWTTSPKVINEFTTSKVLALTFVKGTKISDLKALEAQNFDRTLLAKNLARAYLLAFCKYGFFNTDPHPGNLAVDDGYPGGRLIFYDFGQACELSDKQADGILQVIQSIVDFEAEACVKAMKNLGCLKEGSAPWPILQLYSVFGAFPIFSALALATVYLMLLAQHLVNDHAVTSPRLGGGHEFHSFTRVFESMSKGIGTQVPKWKSNEEQHIWGHCFWMTRPI</sequence>
<dbReference type="PANTHER" id="PTHR10566">
    <property type="entry name" value="CHAPERONE-ACTIVITY OF BC1 COMPLEX CABC1 -RELATED"/>
    <property type="match status" value="1"/>
</dbReference>
<dbReference type="InterPro" id="IPR011009">
    <property type="entry name" value="Kinase-like_dom_sf"/>
</dbReference>
<evidence type="ECO:0000256" key="1">
    <source>
        <dbReference type="ARBA" id="ARBA00009670"/>
    </source>
</evidence>
<feature type="transmembrane region" description="Helical" evidence="2">
    <location>
        <begin position="84"/>
        <end position="104"/>
    </location>
</feature>
<dbReference type="SUPFAM" id="SSF56112">
    <property type="entry name" value="Protein kinase-like (PK-like)"/>
    <property type="match status" value="1"/>
</dbReference>
<accession>A0A9P1GLX4</accession>
<feature type="signal peptide" evidence="3">
    <location>
        <begin position="1"/>
        <end position="23"/>
    </location>
</feature>
<protein>
    <submittedName>
        <fullName evidence="6">Protein ACTIVITY OF BC1 COMPLEX KINASE 8, chloroplastic (ABC1-LIKE KINASE 8) (ABC2 homolog protei n 13) (AtATH13) (Oxidative stress-related ABC1-like protein 1, chloroplastic) (AtOSA1)</fullName>
    </submittedName>
</protein>
<evidence type="ECO:0000256" key="2">
    <source>
        <dbReference type="SAM" id="Phobius"/>
    </source>
</evidence>
<gene>
    <name evidence="5" type="ORF">C1SCF055_LOCUS41316</name>
</gene>
<reference evidence="5" key="1">
    <citation type="submission" date="2022-10" db="EMBL/GenBank/DDBJ databases">
        <authorList>
            <person name="Chen Y."/>
            <person name="Dougan E. K."/>
            <person name="Chan C."/>
            <person name="Rhodes N."/>
            <person name="Thang M."/>
        </authorList>
    </citation>
    <scope>NUCLEOTIDE SEQUENCE</scope>
</reference>
<dbReference type="AlphaFoldDB" id="A0A9P1GLX4"/>
<dbReference type="OrthoDB" id="427480at2759"/>
<keyword evidence="2" id="KW-0472">Membrane</keyword>
<keyword evidence="2" id="KW-1133">Transmembrane helix</keyword>
<keyword evidence="6" id="KW-0418">Kinase</keyword>
<organism evidence="5">
    <name type="scientific">Cladocopium goreaui</name>
    <dbReference type="NCBI Taxonomy" id="2562237"/>
    <lineage>
        <taxon>Eukaryota</taxon>
        <taxon>Sar</taxon>
        <taxon>Alveolata</taxon>
        <taxon>Dinophyceae</taxon>
        <taxon>Suessiales</taxon>
        <taxon>Symbiodiniaceae</taxon>
        <taxon>Cladocopium</taxon>
    </lineage>
</organism>
<keyword evidence="7" id="KW-1185">Reference proteome</keyword>